<dbReference type="AlphaFoldDB" id="A0A0N4V975"/>
<evidence type="ECO:0000259" key="1">
    <source>
        <dbReference type="PROSITE" id="PS51233"/>
    </source>
</evidence>
<sequence length="839" mass="94282">MHFECLKILLKVISWSYIPHIVMNTSKTSCQPLGISVLAKRAGVDFPKSEPEVKELYSSLKTKLFGDMDRQEKEVEDFISSIPKSQVIQWMRQLKPSGRSHAYIKEVMTPVAEFGRYLSTKTERLQKKLAALIDYLDQELHGQSVRAALDDFKKRAMDADILKTILIRLRKLAREYSLPDTVTGALNSVRDLIVDELCAKRVAQVVKALLDTITPNDVTETQIKKYWRALVDFSRHNLTSANLAEKLWKKYIPTITTKKDGETEILVKVPQSVKTLNDLTDMSDIADITHIFRRIEAELSEADKDRIKALKDTIYYFQSLPGEFFNRKPPFKSVAYLLGPSGYISFDGRPLPFSANCEYVLAADFVHKTFLITGKVNPNSNSRNPDMELKMEFRKQLVIDGKQEEHLPYQKIDPNDGVALITITRSFHTYEVKTYDGIHLTCNGIRNFCRLVLPGFMHGKSAGLLGSNDNEPSNDYDLISGEPNSNVNVMQEHWAINGLCRKNVVHAESEKDEECDHLFNNSDSPLSGCFSQVRPLPFEKLCLARKNLPTVAAVYRQACEVAGVEIEVPASYGGVCESPHMGSMQLGEQRNLVRKSSTSNAQFTWIGYGGEHALNPPHIHYMNGSPIYSTGKIQEIAKKPFENPSGLLPPEYSSVKAVLFAAQSFSPIFPKFFKPTDLPDGLQEMQRRNESPRVRRPDFLDGADGHNLYTETGSPIKNDNLYQPFDICSDASHMTGGGVFTLVGKVYYYAINKCWHVSPSVVLSCAWDSRKPSINSRPLVNIKKNKWQTRAEGAEKKNKGYAIAAGKITLHQSSSDNLDCTCTSVEDAPELKCHLISST</sequence>
<gene>
    <name evidence="2" type="ORF">EVEC_LOCUS6501</name>
</gene>
<reference evidence="4" key="1">
    <citation type="submission" date="2017-02" db="UniProtKB">
        <authorList>
            <consortium name="WormBaseParasite"/>
        </authorList>
    </citation>
    <scope>IDENTIFICATION</scope>
</reference>
<dbReference type="SMART" id="SM00216">
    <property type="entry name" value="VWD"/>
    <property type="match status" value="1"/>
</dbReference>
<proteinExistence type="predicted"/>
<dbReference type="EMBL" id="UXUI01008536">
    <property type="protein sequence ID" value="VDD91750.1"/>
    <property type="molecule type" value="Genomic_DNA"/>
</dbReference>
<evidence type="ECO:0000313" key="2">
    <source>
        <dbReference type="EMBL" id="VDD91750.1"/>
    </source>
</evidence>
<dbReference type="Pfam" id="PF00094">
    <property type="entry name" value="VWD"/>
    <property type="match status" value="1"/>
</dbReference>
<dbReference type="WBParaSite" id="EVEC_0000698001-mRNA-1">
    <property type="protein sequence ID" value="EVEC_0000698001-mRNA-1"/>
    <property type="gene ID" value="EVEC_0000698001"/>
</dbReference>
<dbReference type="Proteomes" id="UP000274131">
    <property type="component" value="Unassembled WGS sequence"/>
</dbReference>
<feature type="domain" description="VWFD" evidence="1">
    <location>
        <begin position="333"/>
        <end position="501"/>
    </location>
</feature>
<accession>A0A0N4V975</accession>
<evidence type="ECO:0000313" key="4">
    <source>
        <dbReference type="WBParaSite" id="EVEC_0000698001-mRNA-1"/>
    </source>
</evidence>
<keyword evidence="3" id="KW-1185">Reference proteome</keyword>
<dbReference type="STRING" id="51028.A0A0N4V975"/>
<organism evidence="4">
    <name type="scientific">Enterobius vermicularis</name>
    <name type="common">Human pinworm</name>
    <dbReference type="NCBI Taxonomy" id="51028"/>
    <lineage>
        <taxon>Eukaryota</taxon>
        <taxon>Metazoa</taxon>
        <taxon>Ecdysozoa</taxon>
        <taxon>Nematoda</taxon>
        <taxon>Chromadorea</taxon>
        <taxon>Rhabditida</taxon>
        <taxon>Spirurina</taxon>
        <taxon>Oxyuridomorpha</taxon>
        <taxon>Oxyuroidea</taxon>
        <taxon>Oxyuridae</taxon>
        <taxon>Enterobius</taxon>
    </lineage>
</organism>
<name>A0A0N4V975_ENTVE</name>
<dbReference type="PANTHER" id="PTHR37860">
    <property type="entry name" value="AGAP008810-PA"/>
    <property type="match status" value="1"/>
</dbReference>
<dbReference type="InterPro" id="IPR001846">
    <property type="entry name" value="VWF_type-D"/>
</dbReference>
<evidence type="ECO:0000313" key="3">
    <source>
        <dbReference type="Proteomes" id="UP000274131"/>
    </source>
</evidence>
<reference evidence="2 3" key="2">
    <citation type="submission" date="2018-10" db="EMBL/GenBank/DDBJ databases">
        <authorList>
            <consortium name="Pathogen Informatics"/>
        </authorList>
    </citation>
    <scope>NUCLEOTIDE SEQUENCE [LARGE SCALE GENOMIC DNA]</scope>
</reference>
<dbReference type="PANTHER" id="PTHR37860:SF1">
    <property type="match status" value="1"/>
</dbReference>
<dbReference type="PROSITE" id="PS51233">
    <property type="entry name" value="VWFD"/>
    <property type="match status" value="1"/>
</dbReference>
<protein>
    <submittedName>
        <fullName evidence="4">VWFD domain-containing protein</fullName>
    </submittedName>
</protein>
<dbReference type="OrthoDB" id="6484170at2759"/>